<evidence type="ECO:0000256" key="9">
    <source>
        <dbReference type="ARBA" id="ARBA00023180"/>
    </source>
</evidence>
<keyword evidence="19" id="KW-1185">Reference proteome</keyword>
<dbReference type="GO" id="GO:0005576">
    <property type="term" value="C:extracellular region"/>
    <property type="evidence" value="ECO:0007669"/>
    <property type="project" value="TreeGrafter"/>
</dbReference>
<dbReference type="Pfam" id="PF00652">
    <property type="entry name" value="Ricin_B_lectin"/>
    <property type="match status" value="1"/>
</dbReference>
<dbReference type="EMBL" id="JNBR01002881">
    <property type="protein sequence ID" value="OQR80688.1"/>
    <property type="molecule type" value="Genomic_DNA"/>
</dbReference>
<proteinExistence type="inferred from homology"/>
<dbReference type="SMART" id="SM00458">
    <property type="entry name" value="RICIN"/>
    <property type="match status" value="1"/>
</dbReference>
<dbReference type="PROSITE" id="PS50231">
    <property type="entry name" value="RICIN_B_LECTIN"/>
    <property type="match status" value="1"/>
</dbReference>
<sequence>MRPIWLAGLLGASAHGHIQADIRAGRVPSRGVNLGGWLVAENWMTPSQKIWANVPAAKAALGEYHAMAVLGHGVGDALFDAHRRTFITQADVAQIAAAGLNTVRVPVGYWIRGCSMYSGDLLAQCSMFAPGGLQYLDALVNVWAKLFNVAVFISVHGAPGSQNGNDHSGVVDGIHWTDSTTNVQATTDLVLFLVRRYQGASAFLGVGLLNEPGEAVNEGVLFQYYKTTYAAVRKFSDCVLSVMPRTYHQFAGTGSEMGDFGRGMTNVWVEWHPYLIWGFESYSEAKLLGAGIDAIAANIKKWSGHPLFFGEWSFVTPGKTFTNAAAYAVFQHKLLSTVNAAQGWTYWTWKADGDGYGNRWSLRDLLRRMQYPVTFTAANAVGTSPSLAVLQVNGVGLTAIAQTQSLAMDTAWTDTFGPLVSERWSYNPSTQQLQSLLTGDCLDGYMEPALARYVVHGYHCDATNANQKWTISNHQLVHYGLCLSLADASVNADPTESKRMEPCNITDTAQFFTLGQEIARVRIAMLPSRVLSSKLTFDLPSQSDLTQRWLFNHVAYTVSNVGTGLCLSGNQNKAVRLATCITGNSDQRWRFNPSTSQLEHVQYDGFCLNTYNTPSLSPCRTAPDAGAWAQTLQIEWLSYPQLTSSSYT</sequence>
<feature type="domain" description="Ricin B lectin" evidence="17">
    <location>
        <begin position="429"/>
        <end position="592"/>
    </location>
</feature>
<dbReference type="SUPFAM" id="SSF51445">
    <property type="entry name" value="(Trans)glycosidases"/>
    <property type="match status" value="1"/>
</dbReference>
<evidence type="ECO:0000256" key="13">
    <source>
        <dbReference type="ARBA" id="ARBA00037126"/>
    </source>
</evidence>
<organism evidence="18 19">
    <name type="scientific">Achlya hypogyna</name>
    <name type="common">Oomycete</name>
    <name type="synonym">Protoachlya hypogyna</name>
    <dbReference type="NCBI Taxonomy" id="1202772"/>
    <lineage>
        <taxon>Eukaryota</taxon>
        <taxon>Sar</taxon>
        <taxon>Stramenopiles</taxon>
        <taxon>Oomycota</taxon>
        <taxon>Saprolegniomycetes</taxon>
        <taxon>Saprolegniales</taxon>
        <taxon>Achlyaceae</taxon>
        <taxon>Achlya</taxon>
    </lineage>
</organism>
<protein>
    <recommendedName>
        <fullName evidence="14">glucan 1,3-beta-glucosidase</fullName>
        <ecNumber evidence="14">3.2.1.58</ecNumber>
    </recommendedName>
    <alternativeName>
        <fullName evidence="15">Exo-1,3-beta-glucanase D</fullName>
    </alternativeName>
</protein>
<keyword evidence="7" id="KW-1133">Transmembrane helix</keyword>
<comment type="caution">
    <text evidence="18">The sequence shown here is derived from an EMBL/GenBank/DDBJ whole genome shotgun (WGS) entry which is preliminary data.</text>
</comment>
<comment type="similarity">
    <text evidence="2 16">Belongs to the glycosyl hydrolase 5 (cellulase A) family.</text>
</comment>
<keyword evidence="8" id="KW-0472">Membrane</keyword>
<dbReference type="GO" id="GO:0009251">
    <property type="term" value="P:glucan catabolic process"/>
    <property type="evidence" value="ECO:0007669"/>
    <property type="project" value="TreeGrafter"/>
</dbReference>
<dbReference type="Proteomes" id="UP000243579">
    <property type="component" value="Unassembled WGS sequence"/>
</dbReference>
<dbReference type="Gene3D" id="3.20.20.80">
    <property type="entry name" value="Glycosidases"/>
    <property type="match status" value="1"/>
</dbReference>
<dbReference type="InterPro" id="IPR035992">
    <property type="entry name" value="Ricin_B-like_lectins"/>
</dbReference>
<evidence type="ECO:0000256" key="12">
    <source>
        <dbReference type="ARBA" id="ARBA00036824"/>
    </source>
</evidence>
<keyword evidence="4" id="KW-0812">Transmembrane</keyword>
<name>A0A1V9Y4S9_ACHHY</name>
<dbReference type="GO" id="GO:0004338">
    <property type="term" value="F:glucan exo-1,3-beta-glucosidase activity"/>
    <property type="evidence" value="ECO:0007669"/>
    <property type="project" value="UniProtKB-EC"/>
</dbReference>
<evidence type="ECO:0000256" key="5">
    <source>
        <dbReference type="ARBA" id="ARBA00022801"/>
    </source>
</evidence>
<evidence type="ECO:0000256" key="10">
    <source>
        <dbReference type="ARBA" id="ARBA00023295"/>
    </source>
</evidence>
<gene>
    <name evidence="18" type="ORF">ACHHYP_17306</name>
</gene>
<keyword evidence="5 16" id="KW-0378">Hydrolase</keyword>
<keyword evidence="3" id="KW-1003">Cell membrane</keyword>
<evidence type="ECO:0000256" key="3">
    <source>
        <dbReference type="ARBA" id="ARBA00022475"/>
    </source>
</evidence>
<evidence type="ECO:0000313" key="18">
    <source>
        <dbReference type="EMBL" id="OQR80688.1"/>
    </source>
</evidence>
<evidence type="ECO:0000256" key="2">
    <source>
        <dbReference type="ARBA" id="ARBA00005641"/>
    </source>
</evidence>
<dbReference type="PANTHER" id="PTHR31297">
    <property type="entry name" value="GLUCAN ENDO-1,6-BETA-GLUCOSIDASE B"/>
    <property type="match status" value="1"/>
</dbReference>
<keyword evidence="11" id="KW-0961">Cell wall biogenesis/degradation</keyword>
<comment type="catalytic activity">
    <reaction evidence="12">
        <text>Successive hydrolysis of beta-D-glucose units from the non-reducing ends of (1-&gt;3)-beta-D-glucans, releasing alpha-glucose.</text>
        <dbReference type="EC" id="3.2.1.58"/>
    </reaction>
</comment>
<keyword evidence="6" id="KW-0735">Signal-anchor</keyword>
<dbReference type="InterPro" id="IPR001547">
    <property type="entry name" value="Glyco_hydro_5"/>
</dbReference>
<keyword evidence="9" id="KW-0325">Glycoprotein</keyword>
<dbReference type="InterPro" id="IPR050386">
    <property type="entry name" value="Glycosyl_hydrolase_5"/>
</dbReference>
<dbReference type="InterPro" id="IPR000772">
    <property type="entry name" value="Ricin_B_lectin"/>
</dbReference>
<evidence type="ECO:0000259" key="17">
    <source>
        <dbReference type="SMART" id="SM00458"/>
    </source>
</evidence>
<dbReference type="GO" id="GO:0009986">
    <property type="term" value="C:cell surface"/>
    <property type="evidence" value="ECO:0007669"/>
    <property type="project" value="TreeGrafter"/>
</dbReference>
<dbReference type="EC" id="3.2.1.58" evidence="14"/>
<comment type="subcellular location">
    <subcellularLocation>
        <location evidence="1">Cell membrane</location>
        <topology evidence="1">Single-pass type II membrane protein</topology>
    </subcellularLocation>
</comment>
<dbReference type="GO" id="GO:0071555">
    <property type="term" value="P:cell wall organization"/>
    <property type="evidence" value="ECO:0007669"/>
    <property type="project" value="UniProtKB-KW"/>
</dbReference>
<evidence type="ECO:0000256" key="1">
    <source>
        <dbReference type="ARBA" id="ARBA00004401"/>
    </source>
</evidence>
<evidence type="ECO:0000256" key="4">
    <source>
        <dbReference type="ARBA" id="ARBA00022692"/>
    </source>
</evidence>
<evidence type="ECO:0000256" key="16">
    <source>
        <dbReference type="RuleBase" id="RU361153"/>
    </source>
</evidence>
<comment type="function">
    <text evidence="13">Glucosidase involved in the degradation of cellulosic biomass. Active on lichenan.</text>
</comment>
<dbReference type="SUPFAM" id="SSF50370">
    <property type="entry name" value="Ricin B-like lectins"/>
    <property type="match status" value="1"/>
</dbReference>
<dbReference type="PANTHER" id="PTHR31297:SF34">
    <property type="entry name" value="GLUCAN 1,3-BETA-GLUCOSIDASE 2"/>
    <property type="match status" value="1"/>
</dbReference>
<evidence type="ECO:0000256" key="7">
    <source>
        <dbReference type="ARBA" id="ARBA00022989"/>
    </source>
</evidence>
<keyword evidence="10 16" id="KW-0326">Glycosidase</keyword>
<dbReference type="Pfam" id="PF00150">
    <property type="entry name" value="Cellulase"/>
    <property type="match status" value="1"/>
</dbReference>
<evidence type="ECO:0000313" key="19">
    <source>
        <dbReference type="Proteomes" id="UP000243579"/>
    </source>
</evidence>
<accession>A0A1V9Y4S9</accession>
<reference evidence="18 19" key="1">
    <citation type="journal article" date="2014" name="Genome Biol. Evol.">
        <title>The secreted proteins of Achlya hypogyna and Thraustotheca clavata identify the ancestral oomycete secretome and reveal gene acquisitions by horizontal gene transfer.</title>
        <authorList>
            <person name="Misner I."/>
            <person name="Blouin N."/>
            <person name="Leonard G."/>
            <person name="Richards T.A."/>
            <person name="Lane C.E."/>
        </authorList>
    </citation>
    <scope>NUCLEOTIDE SEQUENCE [LARGE SCALE GENOMIC DNA]</scope>
    <source>
        <strain evidence="18 19">ATCC 48635</strain>
    </source>
</reference>
<evidence type="ECO:0000256" key="11">
    <source>
        <dbReference type="ARBA" id="ARBA00023316"/>
    </source>
</evidence>
<evidence type="ECO:0000256" key="6">
    <source>
        <dbReference type="ARBA" id="ARBA00022968"/>
    </source>
</evidence>
<dbReference type="InterPro" id="IPR017853">
    <property type="entry name" value="GH"/>
</dbReference>
<dbReference type="GO" id="GO:0005886">
    <property type="term" value="C:plasma membrane"/>
    <property type="evidence" value="ECO:0007669"/>
    <property type="project" value="UniProtKB-SubCell"/>
</dbReference>
<dbReference type="OrthoDB" id="1887033at2759"/>
<dbReference type="Gene3D" id="2.80.10.50">
    <property type="match status" value="2"/>
</dbReference>
<dbReference type="AlphaFoldDB" id="A0A1V9Y4S9"/>
<evidence type="ECO:0000256" key="15">
    <source>
        <dbReference type="ARBA" id="ARBA00041260"/>
    </source>
</evidence>
<evidence type="ECO:0000256" key="14">
    <source>
        <dbReference type="ARBA" id="ARBA00038929"/>
    </source>
</evidence>
<evidence type="ECO:0000256" key="8">
    <source>
        <dbReference type="ARBA" id="ARBA00023136"/>
    </source>
</evidence>